<sequence>MDPDESKRLEIDQLVARAEEASQLSLRQLVEEARSRREQPRKADGGGSACGLNARPCGGCDLWPEAIDEKELEEKLTLLIAVFGHDLMRALTLVVQGSVRFTPLDDVKEWPKVMEMGDMVAVSSRLCVGNVVIREDLLNAFDSLAIKEIIAMTSPAPRHYIRECGVFVSDSEVSTSESTKGRVSRADTRRMAPHVRQHHMAI</sequence>
<gene>
    <name evidence="2" type="ORF">Vbra_15671</name>
</gene>
<dbReference type="EMBL" id="CDMY01000460">
    <property type="protein sequence ID" value="CEM14869.1"/>
    <property type="molecule type" value="Genomic_DNA"/>
</dbReference>
<feature type="region of interest" description="Disordered" evidence="1">
    <location>
        <begin position="177"/>
        <end position="202"/>
    </location>
</feature>
<keyword evidence="3" id="KW-1185">Reference proteome</keyword>
<name>A0A0G4FLI3_VITBC</name>
<dbReference type="AlphaFoldDB" id="A0A0G4FLI3"/>
<dbReference type="InParanoid" id="A0A0G4FLI3"/>
<organism evidence="2 3">
    <name type="scientific">Vitrella brassicaformis (strain CCMP3155)</name>
    <dbReference type="NCBI Taxonomy" id="1169540"/>
    <lineage>
        <taxon>Eukaryota</taxon>
        <taxon>Sar</taxon>
        <taxon>Alveolata</taxon>
        <taxon>Colpodellida</taxon>
        <taxon>Vitrellaceae</taxon>
        <taxon>Vitrella</taxon>
    </lineage>
</organism>
<proteinExistence type="predicted"/>
<evidence type="ECO:0000313" key="2">
    <source>
        <dbReference type="EMBL" id="CEM14869.1"/>
    </source>
</evidence>
<dbReference type="VEuPathDB" id="CryptoDB:Vbra_15671"/>
<accession>A0A0G4FLI3</accession>
<protein>
    <submittedName>
        <fullName evidence="2">Uncharacterized protein</fullName>
    </submittedName>
</protein>
<evidence type="ECO:0000256" key="1">
    <source>
        <dbReference type="SAM" id="MobiDB-lite"/>
    </source>
</evidence>
<evidence type="ECO:0000313" key="3">
    <source>
        <dbReference type="Proteomes" id="UP000041254"/>
    </source>
</evidence>
<dbReference type="Proteomes" id="UP000041254">
    <property type="component" value="Unassembled WGS sequence"/>
</dbReference>
<reference evidence="2 3" key="1">
    <citation type="submission" date="2014-11" db="EMBL/GenBank/DDBJ databases">
        <authorList>
            <person name="Zhu J."/>
            <person name="Qi W."/>
            <person name="Song R."/>
        </authorList>
    </citation>
    <scope>NUCLEOTIDE SEQUENCE [LARGE SCALE GENOMIC DNA]</scope>
</reference>
<feature type="compositionally biased region" description="Basic residues" evidence="1">
    <location>
        <begin position="191"/>
        <end position="202"/>
    </location>
</feature>